<evidence type="ECO:0008006" key="3">
    <source>
        <dbReference type="Google" id="ProtNLM"/>
    </source>
</evidence>
<dbReference type="PANTHER" id="PTHR43943">
    <property type="entry name" value="DEHYDROGENASE/REDUCTASE (SDR FAMILY) MEMBER 4"/>
    <property type="match status" value="1"/>
</dbReference>
<dbReference type="PROSITE" id="PS00061">
    <property type="entry name" value="ADH_SHORT"/>
    <property type="match status" value="1"/>
</dbReference>
<evidence type="ECO:0000313" key="2">
    <source>
        <dbReference type="EMBL" id="SUZ77608.1"/>
    </source>
</evidence>
<dbReference type="InterPro" id="IPR020904">
    <property type="entry name" value="Sc_DH/Rdtase_CS"/>
</dbReference>
<dbReference type="NCBIfam" id="NF005446">
    <property type="entry name" value="PRK07035.1"/>
    <property type="match status" value="1"/>
</dbReference>
<comment type="similarity">
    <text evidence="1">Belongs to the short-chain dehydrogenases/reductases (SDR) family.</text>
</comment>
<protein>
    <recommendedName>
        <fullName evidence="3">Short-chain dehydrogenase</fullName>
    </recommendedName>
</protein>
<dbReference type="FunFam" id="3.40.50.720:FF:000084">
    <property type="entry name" value="Short-chain dehydrogenase reductase"/>
    <property type="match status" value="1"/>
</dbReference>
<dbReference type="AlphaFoldDB" id="A0A381QF45"/>
<dbReference type="Pfam" id="PF13561">
    <property type="entry name" value="adh_short_C2"/>
    <property type="match status" value="1"/>
</dbReference>
<dbReference type="EMBL" id="UINC01001323">
    <property type="protein sequence ID" value="SUZ77608.1"/>
    <property type="molecule type" value="Genomic_DNA"/>
</dbReference>
<dbReference type="PANTHER" id="PTHR43943:SF2">
    <property type="entry name" value="DEHYDROGENASE_REDUCTASE 4"/>
    <property type="match status" value="1"/>
</dbReference>
<dbReference type="InterPro" id="IPR002347">
    <property type="entry name" value="SDR_fam"/>
</dbReference>
<dbReference type="InterPro" id="IPR036291">
    <property type="entry name" value="NAD(P)-bd_dom_sf"/>
</dbReference>
<dbReference type="CDD" id="cd05233">
    <property type="entry name" value="SDR_c"/>
    <property type="match status" value="1"/>
</dbReference>
<gene>
    <name evidence="2" type="ORF">METZ01_LOCUS30462</name>
</gene>
<reference evidence="2" key="1">
    <citation type="submission" date="2018-05" db="EMBL/GenBank/DDBJ databases">
        <authorList>
            <person name="Lanie J.A."/>
            <person name="Ng W.-L."/>
            <person name="Kazmierczak K.M."/>
            <person name="Andrzejewski T.M."/>
            <person name="Davidsen T.M."/>
            <person name="Wayne K.J."/>
            <person name="Tettelin H."/>
            <person name="Glass J.I."/>
            <person name="Rusch D."/>
            <person name="Podicherti R."/>
            <person name="Tsui H.-C.T."/>
            <person name="Winkler M.E."/>
        </authorList>
    </citation>
    <scope>NUCLEOTIDE SEQUENCE</scope>
</reference>
<dbReference type="NCBIfam" id="NF005559">
    <property type="entry name" value="PRK07231.1"/>
    <property type="match status" value="1"/>
</dbReference>
<proteinExistence type="inferred from homology"/>
<dbReference type="PRINTS" id="PR00080">
    <property type="entry name" value="SDRFAMILY"/>
</dbReference>
<dbReference type="Gene3D" id="3.40.50.720">
    <property type="entry name" value="NAD(P)-binding Rossmann-like Domain"/>
    <property type="match status" value="1"/>
</dbReference>
<dbReference type="PRINTS" id="PR00081">
    <property type="entry name" value="GDHRDH"/>
</dbReference>
<evidence type="ECO:0000256" key="1">
    <source>
        <dbReference type="ARBA" id="ARBA00006484"/>
    </source>
</evidence>
<organism evidence="2">
    <name type="scientific">marine metagenome</name>
    <dbReference type="NCBI Taxonomy" id="408172"/>
    <lineage>
        <taxon>unclassified sequences</taxon>
        <taxon>metagenomes</taxon>
        <taxon>ecological metagenomes</taxon>
    </lineage>
</organism>
<accession>A0A381QF45</accession>
<name>A0A381QF45_9ZZZZ</name>
<dbReference type="SUPFAM" id="SSF51735">
    <property type="entry name" value="NAD(P)-binding Rossmann-fold domains"/>
    <property type="match status" value="1"/>
</dbReference>
<sequence length="255" mass="27130">MEVPAMFDLGSKVALVSGASRGIGAETAEILAEFGAHVILTSRKAENLEEVQAHIKNAGNQASSMVCHNGDLAQIELLFEKIHEKHGRLDILVNNAATNPFYGSVLEADEQAWDKTLAVNLKGPFFMSQHAAGLMRKNGGGSIVNVSSINGRIPMLNQSIYSITKAALISMTQAFAKELGPDTIRVNALLPGLTDTKFASALTQNDELMQQVLQQIPLGRIAQPSEMSGMVLFLVSAAASYITGSTFTVDGGMLA</sequence>